<proteinExistence type="predicted"/>
<reference evidence="1" key="1">
    <citation type="journal article" date="2011" name="PLoS Biol.">
        <title>Gene gain and loss during evolution of obligate parasitism in the white rust pathogen of Arabidopsis thaliana.</title>
        <authorList>
            <person name="Kemen E."/>
            <person name="Gardiner A."/>
            <person name="Schultz-Larsen T."/>
            <person name="Kemen A.C."/>
            <person name="Balmuth A.L."/>
            <person name="Robert-Seilaniantz A."/>
            <person name="Bailey K."/>
            <person name="Holub E."/>
            <person name="Studholme D.J."/>
            <person name="Maclean D."/>
            <person name="Jones J.D."/>
        </authorList>
    </citation>
    <scope>NUCLEOTIDE SEQUENCE</scope>
</reference>
<sequence length="87" mass="10103">MIGNFHALKCVCSTRSLRKRAYVFQLRALYVHIHSAEVHHCKLQRWAIFSTGLKHHMYRCADATNLGRIIYRVGDAMTTCFVYTCPN</sequence>
<name>F0WZL8_9STRA</name>
<organism evidence="1">
    <name type="scientific">Albugo laibachii Nc14</name>
    <dbReference type="NCBI Taxonomy" id="890382"/>
    <lineage>
        <taxon>Eukaryota</taxon>
        <taxon>Sar</taxon>
        <taxon>Stramenopiles</taxon>
        <taxon>Oomycota</taxon>
        <taxon>Peronosporomycetes</taxon>
        <taxon>Albuginales</taxon>
        <taxon>Albuginaceae</taxon>
        <taxon>Albugo</taxon>
    </lineage>
</organism>
<reference evidence="1" key="2">
    <citation type="submission" date="2011-02" db="EMBL/GenBank/DDBJ databases">
        <authorList>
            <person name="MacLean D."/>
        </authorList>
    </citation>
    <scope>NUCLEOTIDE SEQUENCE</scope>
</reference>
<dbReference type="EMBL" id="FR824476">
    <property type="protein sequence ID" value="CCA26942.1"/>
    <property type="molecule type" value="Genomic_DNA"/>
</dbReference>
<protein>
    <submittedName>
        <fullName evidence="1">AlNc14C433G11609 protein</fullName>
    </submittedName>
</protein>
<dbReference type="HOGENOM" id="CLU_2532158_0_0_1"/>
<accession>F0WZL8</accession>
<dbReference type="AlphaFoldDB" id="F0WZL8"/>
<evidence type="ECO:0000313" key="1">
    <source>
        <dbReference type="EMBL" id="CCA26942.1"/>
    </source>
</evidence>
<gene>
    <name evidence="1" type="primary">AlNc14C433G11609</name>
    <name evidence="1" type="ORF">ALNC14_130860</name>
</gene>